<gene>
    <name evidence="1" type="ORF">NE237_018768</name>
</gene>
<dbReference type="PANTHER" id="PTHR31029:SF3">
    <property type="entry name" value="IRK-INTERACTING PROTEIN"/>
    <property type="match status" value="1"/>
</dbReference>
<dbReference type="EMBL" id="JAMYWD010000007">
    <property type="protein sequence ID" value="KAJ4966919.1"/>
    <property type="molecule type" value="Genomic_DNA"/>
</dbReference>
<dbReference type="PANTHER" id="PTHR31029">
    <property type="entry name" value="CYCLIN-DEPENDENT KINASE-LIKE PROTEIN"/>
    <property type="match status" value="1"/>
</dbReference>
<reference evidence="1" key="1">
    <citation type="journal article" date="2023" name="Plant J.">
        <title>The genome of the king protea, Protea cynaroides.</title>
        <authorList>
            <person name="Chang J."/>
            <person name="Duong T.A."/>
            <person name="Schoeman C."/>
            <person name="Ma X."/>
            <person name="Roodt D."/>
            <person name="Barker N."/>
            <person name="Li Z."/>
            <person name="Van de Peer Y."/>
            <person name="Mizrachi E."/>
        </authorList>
    </citation>
    <scope>NUCLEOTIDE SEQUENCE</scope>
    <source>
        <tissue evidence="1">Young leaves</tissue>
    </source>
</reference>
<evidence type="ECO:0000313" key="2">
    <source>
        <dbReference type="Proteomes" id="UP001141806"/>
    </source>
</evidence>
<name>A0A9Q0KAK6_9MAGN</name>
<dbReference type="OrthoDB" id="10591142at2759"/>
<evidence type="ECO:0000313" key="1">
    <source>
        <dbReference type="EMBL" id="KAJ4966919.1"/>
    </source>
</evidence>
<dbReference type="AlphaFoldDB" id="A0A9Q0KAK6"/>
<sequence length="207" mass="23662">MHGDRQIRLENQTLSGNWDAYRLEGGEDGEADSSDIKRKLPHAQRGLLLENWFGEFKTVTTCNKCKPAVISSETDNGTKNSNTVVPSTYSHLSAQPQSEHRRPIFSWFFPRLKKKHKNETSPDRAESEEVSQIFNDFGIMSTESLKKELIEATENRDVALMEILKGGFKICNIQNRNNIFLRRAETEAGELKILKFQKGFVEGREID</sequence>
<protein>
    <submittedName>
        <fullName evidence="1">Uncharacterized protein</fullName>
    </submittedName>
</protein>
<proteinExistence type="predicted"/>
<comment type="caution">
    <text evidence="1">The sequence shown here is derived from an EMBL/GenBank/DDBJ whole genome shotgun (WGS) entry which is preliminary data.</text>
</comment>
<keyword evidence="2" id="KW-1185">Reference proteome</keyword>
<accession>A0A9Q0KAK6</accession>
<dbReference type="Proteomes" id="UP001141806">
    <property type="component" value="Unassembled WGS sequence"/>
</dbReference>
<dbReference type="InterPro" id="IPR042316">
    <property type="entry name" value="IRKI-like"/>
</dbReference>
<organism evidence="1 2">
    <name type="scientific">Protea cynaroides</name>
    <dbReference type="NCBI Taxonomy" id="273540"/>
    <lineage>
        <taxon>Eukaryota</taxon>
        <taxon>Viridiplantae</taxon>
        <taxon>Streptophyta</taxon>
        <taxon>Embryophyta</taxon>
        <taxon>Tracheophyta</taxon>
        <taxon>Spermatophyta</taxon>
        <taxon>Magnoliopsida</taxon>
        <taxon>Proteales</taxon>
        <taxon>Proteaceae</taxon>
        <taxon>Protea</taxon>
    </lineage>
</organism>